<proteinExistence type="predicted"/>
<dbReference type="GO" id="GO:0008061">
    <property type="term" value="F:chitin binding"/>
    <property type="evidence" value="ECO:0007669"/>
    <property type="project" value="UniProtKB-UniRule"/>
</dbReference>
<comment type="caution">
    <text evidence="3">Lacks conserved residue(s) required for the propagation of feature annotation.</text>
</comment>
<organism evidence="6 7">
    <name type="scientific">Solanum verrucosum</name>
    <dbReference type="NCBI Taxonomy" id="315347"/>
    <lineage>
        <taxon>Eukaryota</taxon>
        <taxon>Viridiplantae</taxon>
        <taxon>Streptophyta</taxon>
        <taxon>Embryophyta</taxon>
        <taxon>Tracheophyta</taxon>
        <taxon>Spermatophyta</taxon>
        <taxon>Magnoliopsida</taxon>
        <taxon>eudicotyledons</taxon>
        <taxon>Gunneridae</taxon>
        <taxon>Pentapetalae</taxon>
        <taxon>asterids</taxon>
        <taxon>lamiids</taxon>
        <taxon>Solanales</taxon>
        <taxon>Solanaceae</taxon>
        <taxon>Solanoideae</taxon>
        <taxon>Solaneae</taxon>
        <taxon>Solanum</taxon>
    </lineage>
</organism>
<dbReference type="AlphaFoldDB" id="A0AAF0U114"/>
<dbReference type="EMBL" id="CP133618">
    <property type="protein sequence ID" value="WMV36923.1"/>
    <property type="molecule type" value="Genomic_DNA"/>
</dbReference>
<dbReference type="SMART" id="SM00270">
    <property type="entry name" value="ChtBD1"/>
    <property type="match status" value="1"/>
</dbReference>
<accession>A0AAF0U114</accession>
<evidence type="ECO:0000256" key="1">
    <source>
        <dbReference type="ARBA" id="ARBA00022669"/>
    </source>
</evidence>
<keyword evidence="1 3" id="KW-0147">Chitin-binding</keyword>
<feature type="disulfide bond" evidence="3">
    <location>
        <begin position="56"/>
        <end position="60"/>
    </location>
</feature>
<dbReference type="InterPro" id="IPR001002">
    <property type="entry name" value="Chitin-bd_1"/>
</dbReference>
<gene>
    <name evidence="6" type="ORF">MTR67_030308</name>
</gene>
<dbReference type="PROSITE" id="PS50941">
    <property type="entry name" value="CHIT_BIND_I_2"/>
    <property type="match status" value="1"/>
</dbReference>
<reference evidence="6" key="1">
    <citation type="submission" date="2023-08" db="EMBL/GenBank/DDBJ databases">
        <title>A de novo genome assembly of Solanum verrucosum Schlechtendal, a Mexican diploid species geographically isolated from the other diploid A-genome species in potato relatives.</title>
        <authorList>
            <person name="Hosaka K."/>
        </authorList>
    </citation>
    <scope>NUCLEOTIDE SEQUENCE</scope>
    <source>
        <tissue evidence="6">Young leaves</tissue>
    </source>
</reference>
<evidence type="ECO:0000259" key="5">
    <source>
        <dbReference type="PROSITE" id="PS50941"/>
    </source>
</evidence>
<dbReference type="SUPFAM" id="SSF57016">
    <property type="entry name" value="Plant lectins/antimicrobial peptides"/>
    <property type="match status" value="1"/>
</dbReference>
<feature type="signal peptide" evidence="4">
    <location>
        <begin position="1"/>
        <end position="21"/>
    </location>
</feature>
<evidence type="ECO:0000256" key="2">
    <source>
        <dbReference type="ARBA" id="ARBA00022729"/>
    </source>
</evidence>
<name>A0AAF0U114_SOLVR</name>
<dbReference type="Proteomes" id="UP001234989">
    <property type="component" value="Chromosome 7"/>
</dbReference>
<dbReference type="Gene3D" id="3.30.60.10">
    <property type="entry name" value="Endochitinase-like"/>
    <property type="match status" value="1"/>
</dbReference>
<feature type="domain" description="Chitin-binding type-1" evidence="5">
    <location>
        <begin position="21"/>
        <end position="62"/>
    </location>
</feature>
<keyword evidence="3" id="KW-1015">Disulfide bond</keyword>
<evidence type="ECO:0000256" key="3">
    <source>
        <dbReference type="PROSITE-ProRule" id="PRU00261"/>
    </source>
</evidence>
<feature type="disulfide bond" evidence="3">
    <location>
        <begin position="24"/>
        <end position="39"/>
    </location>
</feature>
<keyword evidence="2 4" id="KW-0732">Signal</keyword>
<evidence type="ECO:0000256" key="4">
    <source>
        <dbReference type="SAM" id="SignalP"/>
    </source>
</evidence>
<feature type="disulfide bond" evidence="3">
    <location>
        <begin position="33"/>
        <end position="45"/>
    </location>
</feature>
<dbReference type="InterPro" id="IPR036861">
    <property type="entry name" value="Endochitinase-like_sf"/>
</dbReference>
<dbReference type="CDD" id="cd06921">
    <property type="entry name" value="ChtBD1_GH19_hevein"/>
    <property type="match status" value="1"/>
</dbReference>
<protein>
    <recommendedName>
        <fullName evidence="5">Chitin-binding type-1 domain-containing protein</fullName>
    </recommendedName>
</protein>
<sequence>MKFSSALVFVILSLLLTTTYAQQCGQQNGKRKCPNKACCSKFGWCGNSCNYYGSGCQSNCHARGCITTMFANETVNNSGEHLDEGNFN</sequence>
<dbReference type="Pfam" id="PF00187">
    <property type="entry name" value="Chitin_bind_1"/>
    <property type="match status" value="1"/>
</dbReference>
<feature type="chain" id="PRO_5042126437" description="Chitin-binding type-1 domain-containing protein" evidence="4">
    <location>
        <begin position="22"/>
        <end position="88"/>
    </location>
</feature>
<evidence type="ECO:0000313" key="7">
    <source>
        <dbReference type="Proteomes" id="UP001234989"/>
    </source>
</evidence>
<keyword evidence="7" id="KW-1185">Reference proteome</keyword>
<evidence type="ECO:0000313" key="6">
    <source>
        <dbReference type="EMBL" id="WMV36923.1"/>
    </source>
</evidence>